<keyword evidence="2" id="KW-1185">Reference proteome</keyword>
<evidence type="ECO:0000313" key="1">
    <source>
        <dbReference type="EMBL" id="RMX61293.1"/>
    </source>
</evidence>
<organism evidence="1 2">
    <name type="scientific">Pocillopora damicornis</name>
    <name type="common">Cauliflower coral</name>
    <name type="synonym">Millepora damicornis</name>
    <dbReference type="NCBI Taxonomy" id="46731"/>
    <lineage>
        <taxon>Eukaryota</taxon>
        <taxon>Metazoa</taxon>
        <taxon>Cnidaria</taxon>
        <taxon>Anthozoa</taxon>
        <taxon>Hexacorallia</taxon>
        <taxon>Scleractinia</taxon>
        <taxon>Astrocoeniina</taxon>
        <taxon>Pocilloporidae</taxon>
        <taxon>Pocillopora</taxon>
    </lineage>
</organism>
<accession>A0A3M6V5P0</accession>
<proteinExistence type="predicted"/>
<evidence type="ECO:0000313" key="2">
    <source>
        <dbReference type="Proteomes" id="UP000275408"/>
    </source>
</evidence>
<comment type="caution">
    <text evidence="1">The sequence shown here is derived from an EMBL/GenBank/DDBJ whole genome shotgun (WGS) entry which is preliminary data.</text>
</comment>
<dbReference type="EMBL" id="RCHS01000062">
    <property type="protein sequence ID" value="RMX61293.1"/>
    <property type="molecule type" value="Genomic_DNA"/>
</dbReference>
<sequence>MPLPVLDPFHPSVVNFVKDPGKLYEGISYSSFENNKSCKALRDDCYVLLSDPDRKLRLVPQ</sequence>
<name>A0A3M6V5P0_POCDA</name>
<gene>
    <name evidence="1" type="ORF">pdam_00023568</name>
</gene>
<dbReference type="Proteomes" id="UP000275408">
    <property type="component" value="Unassembled WGS sequence"/>
</dbReference>
<protein>
    <submittedName>
        <fullName evidence="1">Uncharacterized protein</fullName>
    </submittedName>
</protein>
<dbReference type="AlphaFoldDB" id="A0A3M6V5P0"/>
<reference evidence="1 2" key="1">
    <citation type="journal article" date="2018" name="Sci. Rep.">
        <title>Comparative analysis of the Pocillopora damicornis genome highlights role of immune system in coral evolution.</title>
        <authorList>
            <person name="Cunning R."/>
            <person name="Bay R.A."/>
            <person name="Gillette P."/>
            <person name="Baker A.C."/>
            <person name="Traylor-Knowles N."/>
        </authorList>
    </citation>
    <scope>NUCLEOTIDE SEQUENCE [LARGE SCALE GENOMIC DNA]</scope>
    <source>
        <strain evidence="1">RSMAS</strain>
        <tissue evidence="1">Whole animal</tissue>
    </source>
</reference>